<evidence type="ECO:0000259" key="10">
    <source>
        <dbReference type="Pfam" id="PF01272"/>
    </source>
</evidence>
<dbReference type="InterPro" id="IPR001437">
    <property type="entry name" value="Tscrpt_elong_fac_GreA/B_C"/>
</dbReference>
<dbReference type="InterPro" id="IPR036953">
    <property type="entry name" value="GreA/GreB_C_sf"/>
</dbReference>
<dbReference type="SUPFAM" id="SSF54534">
    <property type="entry name" value="FKBP-like"/>
    <property type="match status" value="1"/>
</dbReference>
<keyword evidence="3 8" id="KW-0805">Transcription regulation</keyword>
<keyword evidence="5 8" id="KW-0804">Transcription</keyword>
<keyword evidence="12" id="KW-0648">Protein biosynthesis</keyword>
<feature type="domain" description="Transcription elongation factor GreA/GreB N-terminal" evidence="11">
    <location>
        <begin position="7"/>
        <end position="74"/>
    </location>
</feature>
<comment type="similarity">
    <text evidence="1 8 9">Belongs to the GreA/GreB family.</text>
</comment>
<dbReference type="FunFam" id="3.10.50.30:FF:000001">
    <property type="entry name" value="Transcription elongation factor GreA"/>
    <property type="match status" value="1"/>
</dbReference>
<evidence type="ECO:0000256" key="6">
    <source>
        <dbReference type="ARBA" id="ARBA00024916"/>
    </source>
</evidence>
<dbReference type="InterPro" id="IPR036805">
    <property type="entry name" value="Tscrpt_elong_fac_GreA/B_N_sf"/>
</dbReference>
<evidence type="ECO:0000256" key="3">
    <source>
        <dbReference type="ARBA" id="ARBA00023015"/>
    </source>
</evidence>
<dbReference type="Pfam" id="PF01272">
    <property type="entry name" value="GreA_GreB"/>
    <property type="match status" value="1"/>
</dbReference>
<evidence type="ECO:0000313" key="13">
    <source>
        <dbReference type="Proteomes" id="UP000179880"/>
    </source>
</evidence>
<feature type="domain" description="Transcription elongation factor GreA/GreB C-terminal" evidence="10">
    <location>
        <begin position="81"/>
        <end position="154"/>
    </location>
</feature>
<dbReference type="PIRSF" id="PIRSF006092">
    <property type="entry name" value="GreA_GreB"/>
    <property type="match status" value="1"/>
</dbReference>
<dbReference type="GO" id="GO:0006354">
    <property type="term" value="P:DNA-templated transcription elongation"/>
    <property type="evidence" value="ECO:0007669"/>
    <property type="project" value="TreeGrafter"/>
</dbReference>
<protein>
    <recommendedName>
        <fullName evidence="2 8">Transcription elongation factor GreA</fullName>
    </recommendedName>
    <alternativeName>
        <fullName evidence="7 8">Transcript cleavage factor GreA</fullName>
    </alternativeName>
</protein>
<dbReference type="EMBL" id="MFUH01000030">
    <property type="protein sequence ID" value="OGI81387.1"/>
    <property type="molecule type" value="Genomic_DNA"/>
</dbReference>
<evidence type="ECO:0000256" key="1">
    <source>
        <dbReference type="ARBA" id="ARBA00008213"/>
    </source>
</evidence>
<dbReference type="HAMAP" id="MF_00105">
    <property type="entry name" value="GreA_GreB"/>
    <property type="match status" value="1"/>
</dbReference>
<evidence type="ECO:0000259" key="11">
    <source>
        <dbReference type="Pfam" id="PF03449"/>
    </source>
</evidence>
<dbReference type="InterPro" id="IPR018151">
    <property type="entry name" value="TF_GreA/GreB_CS"/>
</dbReference>
<dbReference type="Pfam" id="PF03449">
    <property type="entry name" value="GreA_GreB_N"/>
    <property type="match status" value="1"/>
</dbReference>
<dbReference type="InterPro" id="IPR006359">
    <property type="entry name" value="Tscrpt_elong_fac_GreA"/>
</dbReference>
<name>A0A1F6WHK5_9BACT</name>
<evidence type="ECO:0000256" key="8">
    <source>
        <dbReference type="HAMAP-Rule" id="MF_00105"/>
    </source>
</evidence>
<comment type="caution">
    <text evidence="12">The sequence shown here is derived from an EMBL/GenBank/DDBJ whole genome shotgun (WGS) entry which is preliminary data.</text>
</comment>
<dbReference type="Gene3D" id="3.10.50.30">
    <property type="entry name" value="Transcription elongation factor, GreA/GreB, C-terminal domain"/>
    <property type="match status" value="1"/>
</dbReference>
<dbReference type="NCBIfam" id="TIGR01462">
    <property type="entry name" value="greA"/>
    <property type="match status" value="1"/>
</dbReference>
<dbReference type="SUPFAM" id="SSF46557">
    <property type="entry name" value="GreA transcript cleavage protein, N-terminal domain"/>
    <property type="match status" value="1"/>
</dbReference>
<dbReference type="AlphaFoldDB" id="A0A1F6WHK5"/>
<evidence type="ECO:0000256" key="4">
    <source>
        <dbReference type="ARBA" id="ARBA00023125"/>
    </source>
</evidence>
<comment type="function">
    <text evidence="6 8 9">Necessary for efficient RNA polymerase transcription elongation past template-encoded arresting sites. The arresting sites in DNA have the property of trapping a certain fraction of elongating RNA polymerases that pass through, resulting in locked ternary complexes. Cleavage of the nascent transcript by cleavage factors such as GreA or GreB allows the resumption of elongation from the new 3'terminus. GreA releases sequences of 2 to 3 nucleotides.</text>
</comment>
<dbReference type="GO" id="GO:0003746">
    <property type="term" value="F:translation elongation factor activity"/>
    <property type="evidence" value="ECO:0007669"/>
    <property type="project" value="UniProtKB-KW"/>
</dbReference>
<keyword evidence="12" id="KW-0251">Elongation factor</keyword>
<reference evidence="12 13" key="1">
    <citation type="journal article" date="2016" name="Nat. Commun.">
        <title>Thousands of microbial genomes shed light on interconnected biogeochemical processes in an aquifer system.</title>
        <authorList>
            <person name="Anantharaman K."/>
            <person name="Brown C.T."/>
            <person name="Hug L.A."/>
            <person name="Sharon I."/>
            <person name="Castelle C.J."/>
            <person name="Probst A.J."/>
            <person name="Thomas B.C."/>
            <person name="Singh A."/>
            <person name="Wilkins M.J."/>
            <person name="Karaoz U."/>
            <person name="Brodie E.L."/>
            <person name="Williams K.H."/>
            <person name="Hubbard S.S."/>
            <person name="Banfield J.F."/>
        </authorList>
    </citation>
    <scope>NUCLEOTIDE SEQUENCE [LARGE SCALE GENOMIC DNA]</scope>
</reference>
<dbReference type="PANTHER" id="PTHR30437:SF4">
    <property type="entry name" value="TRANSCRIPTION ELONGATION FACTOR GREA"/>
    <property type="match status" value="1"/>
</dbReference>
<dbReference type="InterPro" id="IPR022691">
    <property type="entry name" value="Tscrpt_elong_fac_GreA/B_N"/>
</dbReference>
<dbReference type="FunFam" id="1.10.287.180:FF:000001">
    <property type="entry name" value="Transcription elongation factor GreA"/>
    <property type="match status" value="1"/>
</dbReference>
<dbReference type="InterPro" id="IPR023459">
    <property type="entry name" value="Tscrpt_elong_fac_GreA/B_fam"/>
</dbReference>
<organism evidence="12 13">
    <name type="scientific">Candidatus Nomurabacteria bacterium RIFCSPHIGHO2_02_FULL_42_24</name>
    <dbReference type="NCBI Taxonomy" id="1801757"/>
    <lineage>
        <taxon>Bacteria</taxon>
        <taxon>Candidatus Nomuraibacteriota</taxon>
    </lineage>
</organism>
<dbReference type="Proteomes" id="UP000179880">
    <property type="component" value="Unassembled WGS sequence"/>
</dbReference>
<dbReference type="PROSITE" id="PS00829">
    <property type="entry name" value="GREAB_1"/>
    <property type="match status" value="1"/>
</dbReference>
<dbReference type="PROSITE" id="PS00830">
    <property type="entry name" value="GREAB_2"/>
    <property type="match status" value="1"/>
</dbReference>
<evidence type="ECO:0000256" key="2">
    <source>
        <dbReference type="ARBA" id="ARBA00013729"/>
    </source>
</evidence>
<dbReference type="Gene3D" id="1.10.287.180">
    <property type="entry name" value="Transcription elongation factor, GreA/GreB, N-terminal domain"/>
    <property type="match status" value="1"/>
</dbReference>
<proteinExistence type="inferred from homology"/>
<evidence type="ECO:0000256" key="9">
    <source>
        <dbReference type="RuleBase" id="RU000556"/>
    </source>
</evidence>
<accession>A0A1F6WHK5</accession>
<dbReference type="PANTHER" id="PTHR30437">
    <property type="entry name" value="TRANSCRIPTION ELONGATION FACTOR GREA"/>
    <property type="match status" value="1"/>
</dbReference>
<evidence type="ECO:0000256" key="7">
    <source>
        <dbReference type="ARBA" id="ARBA00030776"/>
    </source>
</evidence>
<keyword evidence="4 8" id="KW-0238">DNA-binding</keyword>
<gene>
    <name evidence="8" type="primary">greA</name>
    <name evidence="12" type="ORF">A3B93_01640</name>
</gene>
<dbReference type="GO" id="GO:0003677">
    <property type="term" value="F:DNA binding"/>
    <property type="evidence" value="ECO:0007669"/>
    <property type="project" value="UniProtKB-UniRule"/>
</dbReference>
<dbReference type="InterPro" id="IPR028624">
    <property type="entry name" value="Tscrpt_elong_fac_GreA/B"/>
</dbReference>
<dbReference type="GO" id="GO:0032784">
    <property type="term" value="P:regulation of DNA-templated transcription elongation"/>
    <property type="evidence" value="ECO:0007669"/>
    <property type="project" value="UniProtKB-UniRule"/>
</dbReference>
<evidence type="ECO:0000256" key="5">
    <source>
        <dbReference type="ARBA" id="ARBA00023163"/>
    </source>
</evidence>
<sequence length="155" mass="17647">MDDRKHYLTTEKRRELELELEHLQNVKRLEVLGVLEFAKSLGDLSENAEYHQAREEQRKLEERIYTIQNVLKSATTVFPNKTDRVDIGSSVTVRKEGDKKDKIYQIVGSEESDMKQGKISHRSPIGAALIGCKKGESVTFKTPAGSVTYKIILIK</sequence>
<dbReference type="NCBIfam" id="NF001263">
    <property type="entry name" value="PRK00226.1-4"/>
    <property type="match status" value="1"/>
</dbReference>
<evidence type="ECO:0000313" key="12">
    <source>
        <dbReference type="EMBL" id="OGI81387.1"/>
    </source>
</evidence>
<dbReference type="GO" id="GO:0070063">
    <property type="term" value="F:RNA polymerase binding"/>
    <property type="evidence" value="ECO:0007669"/>
    <property type="project" value="InterPro"/>
</dbReference>